<feature type="transmembrane region" description="Helical" evidence="6">
    <location>
        <begin position="385"/>
        <end position="408"/>
    </location>
</feature>
<feature type="transmembrane region" description="Helical" evidence="6">
    <location>
        <begin position="280"/>
        <end position="305"/>
    </location>
</feature>
<feature type="transmembrane region" description="Helical" evidence="6">
    <location>
        <begin position="147"/>
        <end position="167"/>
    </location>
</feature>
<accession>A0A1I6V3N4</accession>
<keyword evidence="4 6" id="KW-1133">Transmembrane helix</keyword>
<dbReference type="NCBIfam" id="TIGR00908">
    <property type="entry name" value="2A0305"/>
    <property type="match status" value="1"/>
</dbReference>
<dbReference type="AlphaFoldDB" id="A0A1I6V3N4"/>
<feature type="transmembrane region" description="Helical" evidence="6">
    <location>
        <begin position="414"/>
        <end position="432"/>
    </location>
</feature>
<dbReference type="GO" id="GO:0005886">
    <property type="term" value="C:plasma membrane"/>
    <property type="evidence" value="ECO:0007669"/>
    <property type="project" value="UniProtKB-SubCell"/>
</dbReference>
<proteinExistence type="predicted"/>
<dbReference type="GO" id="GO:0022857">
    <property type="term" value="F:transmembrane transporter activity"/>
    <property type="evidence" value="ECO:0007669"/>
    <property type="project" value="InterPro"/>
</dbReference>
<evidence type="ECO:0000256" key="6">
    <source>
        <dbReference type="SAM" id="Phobius"/>
    </source>
</evidence>
<sequence>MSDTQLKKVLSPLMLWGLGVGYVISGMYFGWNLGLAEGGTYGLAIATVFIIIMYLTFTFSYTEMACAIPKAGGAFEYADRGLGKKMGFIAGIAQNIEFVFAPPAIAAAIGAYLNLLYPSVNFMVFAIGAYLIFTAINILGVKLAASFELVITILAVIELLIFAGVTLPEFEFSNLQKNALPNGFSGIFAAIPFAIWFFLAIEGIANVAEETINPQRNVLIGFGSAILTLIALCILTFVSAVGVAGWEAVVYPEGSSEPSDSPLPLAISYVIDSSHILYKLLIGVGLLGLIASFHGIILAGGRATFEFGRVGYAPRVLGKVHRRFKTPAYALVINMLVGIVALFTGKTAEIITIACFGALVLYIISMLSFFALRKKEPELERPFKAPMYPLFPTVALIIACIAFCAMTYYNPITALVFCGLVGISYLYFILFLQKNQQNSKS</sequence>
<organism evidence="7 8">
    <name type="scientific">Sphingobacterium wenxiniae</name>
    <dbReference type="NCBI Taxonomy" id="683125"/>
    <lineage>
        <taxon>Bacteria</taxon>
        <taxon>Pseudomonadati</taxon>
        <taxon>Bacteroidota</taxon>
        <taxon>Sphingobacteriia</taxon>
        <taxon>Sphingobacteriales</taxon>
        <taxon>Sphingobacteriaceae</taxon>
        <taxon>Sphingobacterium</taxon>
    </lineage>
</organism>
<keyword evidence="3 6" id="KW-0812">Transmembrane</keyword>
<evidence type="ECO:0000256" key="5">
    <source>
        <dbReference type="ARBA" id="ARBA00023136"/>
    </source>
</evidence>
<feature type="transmembrane region" description="Helical" evidence="6">
    <location>
        <begin position="187"/>
        <end position="207"/>
    </location>
</feature>
<comment type="subcellular location">
    <subcellularLocation>
        <location evidence="1">Cell membrane</location>
        <topology evidence="1">Multi-pass membrane protein</topology>
    </subcellularLocation>
</comment>
<protein>
    <submittedName>
        <fullName evidence="7">Ethanolamine permease</fullName>
    </submittedName>
</protein>
<dbReference type="InterPro" id="IPR050367">
    <property type="entry name" value="APC_superfamily"/>
</dbReference>
<dbReference type="InterPro" id="IPR004757">
    <property type="entry name" value="EtNH_permease"/>
</dbReference>
<dbReference type="Proteomes" id="UP000198785">
    <property type="component" value="Unassembled WGS sequence"/>
</dbReference>
<feature type="transmembrane region" description="Helical" evidence="6">
    <location>
        <begin position="219"/>
        <end position="246"/>
    </location>
</feature>
<keyword evidence="2" id="KW-1003">Cell membrane</keyword>
<feature type="transmembrane region" description="Helical" evidence="6">
    <location>
        <begin position="12"/>
        <end position="31"/>
    </location>
</feature>
<dbReference type="InterPro" id="IPR002293">
    <property type="entry name" value="AA/rel_permease1"/>
</dbReference>
<dbReference type="PIRSF" id="PIRSF006060">
    <property type="entry name" value="AA_transporter"/>
    <property type="match status" value="1"/>
</dbReference>
<dbReference type="PANTHER" id="PTHR42770:SF11">
    <property type="entry name" value="INNER MEMBRANE TRANSPORT PROTEIN YBAT"/>
    <property type="match status" value="1"/>
</dbReference>
<dbReference type="STRING" id="683125.SAMN05660206_11145"/>
<keyword evidence="8" id="KW-1185">Reference proteome</keyword>
<evidence type="ECO:0000313" key="7">
    <source>
        <dbReference type="EMBL" id="SFT08254.1"/>
    </source>
</evidence>
<dbReference type="EMBL" id="FOZZ01000011">
    <property type="protein sequence ID" value="SFT08254.1"/>
    <property type="molecule type" value="Genomic_DNA"/>
</dbReference>
<dbReference type="RefSeq" id="WP_093366891.1">
    <property type="nucleotide sequence ID" value="NZ_FOZZ01000011.1"/>
</dbReference>
<feature type="transmembrane region" description="Helical" evidence="6">
    <location>
        <begin position="88"/>
        <end position="113"/>
    </location>
</feature>
<evidence type="ECO:0000256" key="1">
    <source>
        <dbReference type="ARBA" id="ARBA00004651"/>
    </source>
</evidence>
<keyword evidence="5 6" id="KW-0472">Membrane</keyword>
<evidence type="ECO:0000256" key="2">
    <source>
        <dbReference type="ARBA" id="ARBA00022475"/>
    </source>
</evidence>
<evidence type="ECO:0000256" key="3">
    <source>
        <dbReference type="ARBA" id="ARBA00022692"/>
    </source>
</evidence>
<feature type="transmembrane region" description="Helical" evidence="6">
    <location>
        <begin position="350"/>
        <end position="373"/>
    </location>
</feature>
<feature type="transmembrane region" description="Helical" evidence="6">
    <location>
        <begin position="326"/>
        <end position="344"/>
    </location>
</feature>
<feature type="transmembrane region" description="Helical" evidence="6">
    <location>
        <begin position="43"/>
        <end position="68"/>
    </location>
</feature>
<dbReference type="OrthoDB" id="9806937at2"/>
<feature type="transmembrane region" description="Helical" evidence="6">
    <location>
        <begin position="119"/>
        <end position="140"/>
    </location>
</feature>
<gene>
    <name evidence="7" type="ORF">SAMN05660206_11145</name>
</gene>
<evidence type="ECO:0000313" key="8">
    <source>
        <dbReference type="Proteomes" id="UP000198785"/>
    </source>
</evidence>
<dbReference type="PANTHER" id="PTHR42770">
    <property type="entry name" value="AMINO ACID TRANSPORTER-RELATED"/>
    <property type="match status" value="1"/>
</dbReference>
<name>A0A1I6V3N4_9SPHI</name>
<dbReference type="Gene3D" id="1.20.1740.10">
    <property type="entry name" value="Amino acid/polyamine transporter I"/>
    <property type="match status" value="1"/>
</dbReference>
<reference evidence="7 8" key="1">
    <citation type="submission" date="2016-10" db="EMBL/GenBank/DDBJ databases">
        <authorList>
            <person name="de Groot N.N."/>
        </authorList>
    </citation>
    <scope>NUCLEOTIDE SEQUENCE [LARGE SCALE GENOMIC DNA]</scope>
    <source>
        <strain evidence="7 8">DSM 22789</strain>
    </source>
</reference>
<evidence type="ECO:0000256" key="4">
    <source>
        <dbReference type="ARBA" id="ARBA00022989"/>
    </source>
</evidence>
<dbReference type="Pfam" id="PF13520">
    <property type="entry name" value="AA_permease_2"/>
    <property type="match status" value="1"/>
</dbReference>